<dbReference type="RefSeq" id="WP_014910073.1">
    <property type="nucleotide sequence ID" value="NZ_BAZE01000008.1"/>
</dbReference>
<protein>
    <submittedName>
        <fullName evidence="1">STAS/SEC14 domain-containing protein</fullName>
    </submittedName>
</protein>
<keyword evidence="2" id="KW-1185">Reference proteome</keyword>
<comment type="caution">
    <text evidence="1">The sequence shown here is derived from an EMBL/GenBank/DDBJ whole genome shotgun (WGS) entry which is preliminary data.</text>
</comment>
<dbReference type="Proteomes" id="UP001585053">
    <property type="component" value="Unassembled WGS sequence"/>
</dbReference>
<dbReference type="Gene3D" id="3.40.50.10600">
    <property type="entry name" value="SpoIIaa-like domains"/>
    <property type="match status" value="1"/>
</dbReference>
<sequence length="127" mass="14925">MYRRLDSGEDDVLGYEVEDTIPHDDFEEILDEVREVIRRYGAARLLVRIHGRPSTETPTLEERLRFAKEHLHDIERYAVVGDDRIIRFLTTLADAFVDMDLRFFELDQEDAAWAWVRDKSTPQEASA</sequence>
<reference evidence="1 2" key="1">
    <citation type="submission" date="2024-01" db="EMBL/GenBank/DDBJ databases">
        <title>Genome mining of biosynthetic gene clusters to explore secondary metabolites of Streptomyces sp.</title>
        <authorList>
            <person name="Baig A."/>
            <person name="Ajitkumar Shintre N."/>
            <person name="Kumar H."/>
            <person name="Anbarasu A."/>
            <person name="Ramaiah S."/>
        </authorList>
    </citation>
    <scope>NUCLEOTIDE SEQUENCE [LARGE SCALE GENOMIC DNA]</scope>
    <source>
        <strain evidence="1 2">A01</strain>
    </source>
</reference>
<gene>
    <name evidence="1" type="ORF">VSQ78_17750</name>
</gene>
<dbReference type="InterPro" id="IPR038396">
    <property type="entry name" value="SpoIIAA-like_sf"/>
</dbReference>
<dbReference type="InterPro" id="IPR021866">
    <property type="entry name" value="SpoIIAA-like"/>
</dbReference>
<dbReference type="InterPro" id="IPR036513">
    <property type="entry name" value="STAS_dom_sf"/>
</dbReference>
<proteinExistence type="predicted"/>
<dbReference type="SUPFAM" id="SSF52091">
    <property type="entry name" value="SpoIIaa-like"/>
    <property type="match status" value="1"/>
</dbReference>
<evidence type="ECO:0000313" key="1">
    <source>
        <dbReference type="EMBL" id="MFB8769555.1"/>
    </source>
</evidence>
<accession>A0ABV5DY75</accession>
<dbReference type="Pfam" id="PF11964">
    <property type="entry name" value="SpoIIAA-like"/>
    <property type="match status" value="1"/>
</dbReference>
<evidence type="ECO:0000313" key="2">
    <source>
        <dbReference type="Proteomes" id="UP001585053"/>
    </source>
</evidence>
<organism evidence="1 2">
    <name type="scientific">Nocardiopsis alba</name>
    <dbReference type="NCBI Taxonomy" id="53437"/>
    <lineage>
        <taxon>Bacteria</taxon>
        <taxon>Bacillati</taxon>
        <taxon>Actinomycetota</taxon>
        <taxon>Actinomycetes</taxon>
        <taxon>Streptosporangiales</taxon>
        <taxon>Nocardiopsidaceae</taxon>
        <taxon>Nocardiopsis</taxon>
    </lineage>
</organism>
<dbReference type="EMBL" id="JAYMRS010000006">
    <property type="protein sequence ID" value="MFB8769555.1"/>
    <property type="molecule type" value="Genomic_DNA"/>
</dbReference>
<name>A0ABV5DY75_9ACTN</name>
<dbReference type="GeneID" id="91392679"/>